<dbReference type="SMART" id="SM00448">
    <property type="entry name" value="REC"/>
    <property type="match status" value="1"/>
</dbReference>
<evidence type="ECO:0000256" key="10">
    <source>
        <dbReference type="ARBA" id="ARBA00022741"/>
    </source>
</evidence>
<dbReference type="CDD" id="cd16922">
    <property type="entry name" value="HATPase_EvgS-ArcB-TorS-like"/>
    <property type="match status" value="1"/>
</dbReference>
<feature type="transmembrane region" description="Helical" evidence="19">
    <location>
        <begin position="12"/>
        <end position="33"/>
    </location>
</feature>
<evidence type="ECO:0000256" key="14">
    <source>
        <dbReference type="ARBA" id="ARBA00022912"/>
    </source>
</evidence>
<dbReference type="InterPro" id="IPR036097">
    <property type="entry name" value="HisK_dim/P_sf"/>
</dbReference>
<evidence type="ECO:0000256" key="8">
    <source>
        <dbReference type="ARBA" id="ARBA00022679"/>
    </source>
</evidence>
<dbReference type="Gene3D" id="3.30.450.20">
    <property type="entry name" value="PAS domain"/>
    <property type="match status" value="1"/>
</dbReference>
<dbReference type="Gene3D" id="3.30.565.10">
    <property type="entry name" value="Histidine kinase-like ATPase, C-terminal domain"/>
    <property type="match status" value="1"/>
</dbReference>
<evidence type="ECO:0000256" key="3">
    <source>
        <dbReference type="ARBA" id="ARBA00012438"/>
    </source>
</evidence>
<evidence type="ECO:0000256" key="7">
    <source>
        <dbReference type="ARBA" id="ARBA00022553"/>
    </source>
</evidence>
<evidence type="ECO:0000259" key="20">
    <source>
        <dbReference type="PROSITE" id="PS50109"/>
    </source>
</evidence>
<dbReference type="SUPFAM" id="SSF52172">
    <property type="entry name" value="CheY-like"/>
    <property type="match status" value="1"/>
</dbReference>
<dbReference type="EC" id="2.7.13.3" evidence="3"/>
<dbReference type="SUPFAM" id="SSF55785">
    <property type="entry name" value="PYP-like sensor domain (PAS domain)"/>
    <property type="match status" value="1"/>
</dbReference>
<dbReference type="CDD" id="cd00082">
    <property type="entry name" value="HisKA"/>
    <property type="match status" value="1"/>
</dbReference>
<dbReference type="InterPro" id="IPR011006">
    <property type="entry name" value="CheY-like_superfamily"/>
</dbReference>
<keyword evidence="5" id="KW-1003">Cell membrane</keyword>
<evidence type="ECO:0000256" key="18">
    <source>
        <dbReference type="PROSITE-ProRule" id="PRU00169"/>
    </source>
</evidence>
<keyword evidence="7 18" id="KW-0597">Phosphoprotein</keyword>
<keyword evidence="17 19" id="KW-0472">Membrane</keyword>
<dbReference type="InterPro" id="IPR003661">
    <property type="entry name" value="HisK_dim/P_dom"/>
</dbReference>
<feature type="modified residue" description="4-aspartylphosphate" evidence="18">
    <location>
        <position position="780"/>
    </location>
</feature>
<dbReference type="Pfam" id="PF00072">
    <property type="entry name" value="Response_reg"/>
    <property type="match status" value="1"/>
</dbReference>
<dbReference type="CDD" id="cd17546">
    <property type="entry name" value="REC_hyHK_CKI1_RcsC-like"/>
    <property type="match status" value="1"/>
</dbReference>
<dbReference type="Pfam" id="PF09308">
    <property type="entry name" value="LuxQ-periplasm"/>
    <property type="match status" value="1"/>
</dbReference>
<evidence type="ECO:0000256" key="13">
    <source>
        <dbReference type="ARBA" id="ARBA00022840"/>
    </source>
</evidence>
<dbReference type="SUPFAM" id="SSF55874">
    <property type="entry name" value="ATPase domain of HSP90 chaperone/DNA topoisomerase II/histidine kinase"/>
    <property type="match status" value="1"/>
</dbReference>
<dbReference type="Proteomes" id="UP001589645">
    <property type="component" value="Unassembled WGS sequence"/>
</dbReference>
<evidence type="ECO:0000256" key="2">
    <source>
        <dbReference type="ARBA" id="ARBA00004429"/>
    </source>
</evidence>
<sequence length="857" mass="96434">MTKTQKYSRRRLASLITRSIFITISVLTVIVLLQNYQVNQQVVAQEAARSKLQTSSLVQQIFNYRLQSLEIQQDSYSRNLSLTSALMSLNASDIDAFFNGVDQVSPAVTPDFRFIIDDEELLWEDANAQFYGIEPQALLEIGHNMSMGTNWHVEEVSSMMGPRYLLLRRTPVIDLDSGEVLGYIHIGLVLNSNFSLVSSLLKGANVDHILLAAKSNIIAATTKTDDFRHLKWLDEYASVLKNHEYMVSRTDLTINGNPTFLSVYTIQNNAHIVTMMRSHYMWVIIALVCILLIALFSRHWLGQRVSKELLRLTKYTTVAAEKQKDSEFCGSSIEEFHQIGESFQTAFQRLKEQEKLFVDLFNYSLSPITLWDNKGKLIEMNPAAERSFKTGNLDDNGFSILVEKLIPQIHMCAHGATITGVTIPIGETTYRWNLSPIIIDNEIRNIIAQGQDVTSFIEAQRQSALAREEAEESARVRADFLAKMSHELRTPLNGILGISQLLRDKMVDPNTKEHIDILCHSGEHLLAVLNDILDFSKIEQGKFQIQCADFNLTELVTTVDKIYRPLCDEKSVALDVVSKLDDPFIVFSDQVRINQILFNLVSNAVKFTSKGQVRVVIECIEEPDGNDATLHIAVKDSGIGIDYSRQETIFEPFVQAESTTTREYGGSGLGLAIVKSLVDLMNGHISLQSRPGHGATFDVLIPVEVKPDKQTSNSYNLVSEPALMFDDELQVLLVEDNHTNAFIAKAFCEKYGMKVHWVQDGYNAIDFLKRDTHIDLILMDNQLPQLGGIETTKIIREDLGLSVPIYACTADGMQDTKRAFLAVGADYVLVKPIKEVALNQAFVHYKHTFLSSENRAH</sequence>
<dbReference type="InterPro" id="IPR029151">
    <property type="entry name" value="Sensor-like_sf"/>
</dbReference>
<dbReference type="Gene3D" id="1.10.287.130">
    <property type="match status" value="1"/>
</dbReference>
<comment type="subcellular location">
    <subcellularLocation>
        <location evidence="2">Cell inner membrane</location>
        <topology evidence="2">Multi-pass membrane protein</topology>
    </subcellularLocation>
</comment>
<evidence type="ECO:0000313" key="23">
    <source>
        <dbReference type="Proteomes" id="UP001589645"/>
    </source>
</evidence>
<evidence type="ECO:0000256" key="6">
    <source>
        <dbReference type="ARBA" id="ARBA00022519"/>
    </source>
</evidence>
<keyword evidence="13" id="KW-0067">ATP-binding</keyword>
<dbReference type="SMART" id="SM00387">
    <property type="entry name" value="HATPase_c"/>
    <property type="match status" value="1"/>
</dbReference>
<dbReference type="Pfam" id="PF00512">
    <property type="entry name" value="HisKA"/>
    <property type="match status" value="1"/>
</dbReference>
<dbReference type="Gene3D" id="2.20.20.100">
    <property type="entry name" value="LuxQ periplasmic domain, C-terminal subdomain"/>
    <property type="match status" value="1"/>
</dbReference>
<dbReference type="InterPro" id="IPR015387">
    <property type="entry name" value="LuxQ-periplasm_dom"/>
</dbReference>
<evidence type="ECO:0000256" key="4">
    <source>
        <dbReference type="ARBA" id="ARBA00019468"/>
    </source>
</evidence>
<dbReference type="InterPro" id="IPR001789">
    <property type="entry name" value="Sig_transdc_resp-reg_receiver"/>
</dbReference>
<dbReference type="SUPFAM" id="SSF47384">
    <property type="entry name" value="Homodimeric domain of signal transducing histidine kinase"/>
    <property type="match status" value="1"/>
</dbReference>
<comment type="caution">
    <text evidence="22">The sequence shown here is derived from an EMBL/GenBank/DDBJ whole genome shotgun (WGS) entry which is preliminary data.</text>
</comment>
<evidence type="ECO:0000256" key="12">
    <source>
        <dbReference type="ARBA" id="ARBA00022801"/>
    </source>
</evidence>
<evidence type="ECO:0000256" key="17">
    <source>
        <dbReference type="ARBA" id="ARBA00023136"/>
    </source>
</evidence>
<dbReference type="InterPro" id="IPR003594">
    <property type="entry name" value="HATPase_dom"/>
</dbReference>
<dbReference type="InterPro" id="IPR005467">
    <property type="entry name" value="His_kinase_dom"/>
</dbReference>
<keyword evidence="9 19" id="KW-0812">Transmembrane</keyword>
<keyword evidence="16" id="KW-0902">Two-component regulatory system</keyword>
<gene>
    <name evidence="22" type="primary">luxQ</name>
    <name evidence="22" type="ORF">ACFFUV_17620</name>
</gene>
<keyword evidence="6" id="KW-0997">Cell inner membrane</keyword>
<evidence type="ECO:0000256" key="19">
    <source>
        <dbReference type="SAM" id="Phobius"/>
    </source>
</evidence>
<dbReference type="InterPro" id="IPR004358">
    <property type="entry name" value="Sig_transdc_His_kin-like_C"/>
</dbReference>
<feature type="domain" description="Histidine kinase" evidence="20">
    <location>
        <begin position="483"/>
        <end position="705"/>
    </location>
</feature>
<keyword evidence="15 19" id="KW-1133">Transmembrane helix</keyword>
<dbReference type="EMBL" id="JBHMEP010000007">
    <property type="protein sequence ID" value="MFB9136790.1"/>
    <property type="molecule type" value="Genomic_DNA"/>
</dbReference>
<name>A0ABV5HR96_9VIBR</name>
<evidence type="ECO:0000256" key="11">
    <source>
        <dbReference type="ARBA" id="ARBA00022777"/>
    </source>
</evidence>
<dbReference type="Gene3D" id="3.30.450.220">
    <property type="entry name" value="LuxQ periplasmic domain, N-terminal subdomain"/>
    <property type="match status" value="1"/>
</dbReference>
<keyword evidence="12 22" id="KW-0378">Hydrolase</keyword>
<dbReference type="SMART" id="SM00388">
    <property type="entry name" value="HisKA"/>
    <property type="match status" value="1"/>
</dbReference>
<feature type="domain" description="Response regulatory" evidence="21">
    <location>
        <begin position="730"/>
        <end position="846"/>
    </location>
</feature>
<evidence type="ECO:0000256" key="5">
    <source>
        <dbReference type="ARBA" id="ARBA00022475"/>
    </source>
</evidence>
<dbReference type="PROSITE" id="PS50110">
    <property type="entry name" value="RESPONSE_REGULATORY"/>
    <property type="match status" value="1"/>
</dbReference>
<accession>A0ABV5HR96</accession>
<keyword evidence="11 22" id="KW-0418">Kinase</keyword>
<dbReference type="SUPFAM" id="SSF103190">
    <property type="entry name" value="Sensory domain-like"/>
    <property type="match status" value="1"/>
</dbReference>
<proteinExistence type="predicted"/>
<dbReference type="PROSITE" id="PS50109">
    <property type="entry name" value="HIS_KIN"/>
    <property type="match status" value="1"/>
</dbReference>
<dbReference type="InterPro" id="IPR035965">
    <property type="entry name" value="PAS-like_dom_sf"/>
</dbReference>
<keyword evidence="23" id="KW-1185">Reference proteome</keyword>
<dbReference type="RefSeq" id="WP_390195274.1">
    <property type="nucleotide sequence ID" value="NZ_JBHMEP010000007.1"/>
</dbReference>
<dbReference type="PANTHER" id="PTHR43047">
    <property type="entry name" value="TWO-COMPONENT HISTIDINE PROTEIN KINASE"/>
    <property type="match status" value="1"/>
</dbReference>
<dbReference type="Pfam" id="PF02518">
    <property type="entry name" value="HATPase_c"/>
    <property type="match status" value="1"/>
</dbReference>
<dbReference type="InterPro" id="IPR043056">
    <property type="entry name" value="LuxQ-periplasm_N"/>
</dbReference>
<keyword evidence="8 22" id="KW-0808">Transferase</keyword>
<reference evidence="22 23" key="1">
    <citation type="submission" date="2024-09" db="EMBL/GenBank/DDBJ databases">
        <authorList>
            <person name="Sun Q."/>
            <person name="Mori K."/>
        </authorList>
    </citation>
    <scope>NUCLEOTIDE SEQUENCE [LARGE SCALE GENOMIC DNA]</scope>
    <source>
        <strain evidence="22 23">CECT 8064</strain>
    </source>
</reference>
<evidence type="ECO:0000256" key="9">
    <source>
        <dbReference type="ARBA" id="ARBA00022692"/>
    </source>
</evidence>
<dbReference type="NCBIfam" id="NF041947">
    <property type="entry name" value="LuxQ_Vibrio"/>
    <property type="match status" value="1"/>
</dbReference>
<protein>
    <recommendedName>
        <fullName evidence="4">Autoinducer 2 sensor kinase/phosphatase LuxQ</fullName>
        <ecNumber evidence="3">2.7.13.3</ecNumber>
    </recommendedName>
</protein>
<evidence type="ECO:0000259" key="21">
    <source>
        <dbReference type="PROSITE" id="PS50110"/>
    </source>
</evidence>
<evidence type="ECO:0000256" key="16">
    <source>
        <dbReference type="ARBA" id="ARBA00023012"/>
    </source>
</evidence>
<evidence type="ECO:0000256" key="15">
    <source>
        <dbReference type="ARBA" id="ARBA00022989"/>
    </source>
</evidence>
<evidence type="ECO:0000313" key="22">
    <source>
        <dbReference type="EMBL" id="MFB9136790.1"/>
    </source>
</evidence>
<dbReference type="GO" id="GO:0016787">
    <property type="term" value="F:hydrolase activity"/>
    <property type="evidence" value="ECO:0007669"/>
    <property type="project" value="UniProtKB-KW"/>
</dbReference>
<organism evidence="22 23">
    <name type="scientific">Vibrio olivae</name>
    <dbReference type="NCBI Taxonomy" id="1243002"/>
    <lineage>
        <taxon>Bacteria</taxon>
        <taxon>Pseudomonadati</taxon>
        <taxon>Pseudomonadota</taxon>
        <taxon>Gammaproteobacteria</taxon>
        <taxon>Vibrionales</taxon>
        <taxon>Vibrionaceae</taxon>
        <taxon>Vibrio</taxon>
    </lineage>
</organism>
<feature type="transmembrane region" description="Helical" evidence="19">
    <location>
        <begin position="280"/>
        <end position="301"/>
    </location>
</feature>
<comment type="catalytic activity">
    <reaction evidence="1">
        <text>ATP + protein L-histidine = ADP + protein N-phospho-L-histidine.</text>
        <dbReference type="EC" id="2.7.13.3"/>
    </reaction>
</comment>
<dbReference type="InterPro" id="IPR036890">
    <property type="entry name" value="HATPase_C_sf"/>
</dbReference>
<dbReference type="GO" id="GO:0004673">
    <property type="term" value="F:protein histidine kinase activity"/>
    <property type="evidence" value="ECO:0007669"/>
    <property type="project" value="UniProtKB-EC"/>
</dbReference>
<dbReference type="Gene3D" id="3.40.50.2300">
    <property type="match status" value="1"/>
</dbReference>
<keyword evidence="14" id="KW-0904">Protein phosphatase</keyword>
<keyword evidence="10" id="KW-0547">Nucleotide-binding</keyword>
<dbReference type="InterPro" id="IPR053413">
    <property type="entry name" value="AI-2_sensor_kinase/phosphatase"/>
</dbReference>
<evidence type="ECO:0000256" key="1">
    <source>
        <dbReference type="ARBA" id="ARBA00000085"/>
    </source>
</evidence>
<dbReference type="PRINTS" id="PR00344">
    <property type="entry name" value="BCTRLSENSOR"/>
</dbReference>